<organism evidence="1 2">
    <name type="scientific">Mycolicibacterium peregrinum</name>
    <name type="common">Mycobacterium peregrinum</name>
    <dbReference type="NCBI Taxonomy" id="43304"/>
    <lineage>
        <taxon>Bacteria</taxon>
        <taxon>Bacillati</taxon>
        <taxon>Actinomycetota</taxon>
        <taxon>Actinomycetes</taxon>
        <taxon>Mycobacteriales</taxon>
        <taxon>Mycobacteriaceae</taxon>
        <taxon>Mycolicibacterium</taxon>
    </lineage>
</organism>
<dbReference type="AlphaFoldDB" id="A0A1A0VXM4"/>
<evidence type="ECO:0000313" key="1">
    <source>
        <dbReference type="EMBL" id="OBB87977.1"/>
    </source>
</evidence>
<dbReference type="Proteomes" id="UP000094008">
    <property type="component" value="Unassembled WGS sequence"/>
</dbReference>
<evidence type="ECO:0008006" key="3">
    <source>
        <dbReference type="Google" id="ProtNLM"/>
    </source>
</evidence>
<dbReference type="RefSeq" id="WP_064884831.1">
    <property type="nucleotide sequence ID" value="NZ_LZSY01000118.1"/>
</dbReference>
<reference evidence="2" key="1">
    <citation type="submission" date="2016-06" db="EMBL/GenBank/DDBJ databases">
        <authorList>
            <person name="Sutton G."/>
            <person name="Brinkac L."/>
            <person name="Sanka R."/>
            <person name="Adams M."/>
            <person name="Lau E."/>
            <person name="Mehaffy C."/>
            <person name="Tameris M."/>
            <person name="Hatherill M."/>
            <person name="Hanekom W."/>
            <person name="Mahomed H."/>
            <person name="Mcshane H."/>
        </authorList>
    </citation>
    <scope>NUCLEOTIDE SEQUENCE [LARGE SCALE GENOMIC DNA]</scope>
    <source>
        <strain evidence="2">852002-10433_SCH5171157</strain>
    </source>
</reference>
<evidence type="ECO:0000313" key="2">
    <source>
        <dbReference type="Proteomes" id="UP000094008"/>
    </source>
</evidence>
<comment type="caution">
    <text evidence="1">The sequence shown here is derived from an EMBL/GenBank/DDBJ whole genome shotgun (WGS) entry which is preliminary data.</text>
</comment>
<dbReference type="OrthoDB" id="4635962at2"/>
<accession>A0A1A0VXM4</accession>
<dbReference type="EMBL" id="LZSY01000118">
    <property type="protein sequence ID" value="OBB87977.1"/>
    <property type="molecule type" value="Genomic_DNA"/>
</dbReference>
<sequence>MVTYLLSESTEGWVLYDDAGRTALLPGDLNTVLLDAAKVMRENGDQVHGGWTAVPGTEVQTLRFLPR</sequence>
<gene>
    <name evidence="1" type="ORF">A5779_32305</name>
</gene>
<proteinExistence type="predicted"/>
<name>A0A1A0VXM4_MYCPR</name>
<protein>
    <recommendedName>
        <fullName evidence="3">DUF2188 domain-containing protein</fullName>
    </recommendedName>
</protein>